<dbReference type="Gene3D" id="3.40.630.30">
    <property type="match status" value="1"/>
</dbReference>
<keyword evidence="3" id="KW-1185">Reference proteome</keyword>
<dbReference type="RefSeq" id="WP_141849574.1">
    <property type="nucleotide sequence ID" value="NZ_BAAAPR010000015.1"/>
</dbReference>
<keyword evidence="2" id="KW-0808">Transferase</keyword>
<dbReference type="EMBL" id="VFMN01000001">
    <property type="protein sequence ID" value="TQJ10337.1"/>
    <property type="molecule type" value="Genomic_DNA"/>
</dbReference>
<dbReference type="PANTHER" id="PTHR43441:SF11">
    <property type="entry name" value="RIBOSOMAL-PROTEIN-SERINE ACETYLTRANSFERASE"/>
    <property type="match status" value="1"/>
</dbReference>
<dbReference type="Pfam" id="PF13302">
    <property type="entry name" value="Acetyltransf_3"/>
    <property type="match status" value="1"/>
</dbReference>
<accession>A0A542E4U1</accession>
<gene>
    <name evidence="2" type="ORF">FB458_3457</name>
</gene>
<proteinExistence type="predicted"/>
<dbReference type="PROSITE" id="PS51186">
    <property type="entry name" value="GNAT"/>
    <property type="match status" value="1"/>
</dbReference>
<dbReference type="Proteomes" id="UP000317893">
    <property type="component" value="Unassembled WGS sequence"/>
</dbReference>
<dbReference type="InterPro" id="IPR016181">
    <property type="entry name" value="Acyl_CoA_acyltransferase"/>
</dbReference>
<evidence type="ECO:0000313" key="2">
    <source>
        <dbReference type="EMBL" id="TQJ10337.1"/>
    </source>
</evidence>
<organism evidence="2 3">
    <name type="scientific">Lapillicoccus jejuensis</name>
    <dbReference type="NCBI Taxonomy" id="402171"/>
    <lineage>
        <taxon>Bacteria</taxon>
        <taxon>Bacillati</taxon>
        <taxon>Actinomycetota</taxon>
        <taxon>Actinomycetes</taxon>
        <taxon>Micrococcales</taxon>
        <taxon>Intrasporangiaceae</taxon>
        <taxon>Lapillicoccus</taxon>
    </lineage>
</organism>
<feature type="domain" description="N-acetyltransferase" evidence="1">
    <location>
        <begin position="20"/>
        <end position="198"/>
    </location>
</feature>
<evidence type="ECO:0000313" key="3">
    <source>
        <dbReference type="Proteomes" id="UP000317893"/>
    </source>
</evidence>
<dbReference type="SUPFAM" id="SSF55729">
    <property type="entry name" value="Acyl-CoA N-acyltransferases (Nat)"/>
    <property type="match status" value="1"/>
</dbReference>
<dbReference type="PANTHER" id="PTHR43441">
    <property type="entry name" value="RIBOSOMAL-PROTEIN-SERINE ACETYLTRANSFERASE"/>
    <property type="match status" value="1"/>
</dbReference>
<dbReference type="InterPro" id="IPR051908">
    <property type="entry name" value="Ribosomal_N-acetyltransferase"/>
</dbReference>
<reference evidence="2 3" key="1">
    <citation type="submission" date="2019-06" db="EMBL/GenBank/DDBJ databases">
        <title>Sequencing the genomes of 1000 actinobacteria strains.</title>
        <authorList>
            <person name="Klenk H.-P."/>
        </authorList>
    </citation>
    <scope>NUCLEOTIDE SEQUENCE [LARGE SCALE GENOMIC DNA]</scope>
    <source>
        <strain evidence="2 3">DSM 18607</strain>
    </source>
</reference>
<dbReference type="GO" id="GO:0005737">
    <property type="term" value="C:cytoplasm"/>
    <property type="evidence" value="ECO:0007669"/>
    <property type="project" value="TreeGrafter"/>
</dbReference>
<sequence>MLTIEEIFPPFALRIIGGPVEMRVLRDGDIPELVELVRSGVQTPGLPMPFLRDWHTQPFDPGAPGGFPTESLAWWWRQRSTISPQEWHLALVVRSQGRVVGMQDLRARGFDQTRHVESGSWLGLEHQGRGTGTLMRRLAVGFAFQELGARSCGSGYIAGNHASAAVSRKVGYIANGIERIVQQTSDGPVGVDEQRVLVTPATYVAPQDPVEVHGAEQLRRFLGITRG</sequence>
<evidence type="ECO:0000259" key="1">
    <source>
        <dbReference type="PROSITE" id="PS51186"/>
    </source>
</evidence>
<name>A0A542E4U1_9MICO</name>
<dbReference type="OrthoDB" id="3466127at2"/>
<comment type="caution">
    <text evidence="2">The sequence shown here is derived from an EMBL/GenBank/DDBJ whole genome shotgun (WGS) entry which is preliminary data.</text>
</comment>
<dbReference type="GO" id="GO:0008999">
    <property type="term" value="F:protein-N-terminal-alanine acetyltransferase activity"/>
    <property type="evidence" value="ECO:0007669"/>
    <property type="project" value="TreeGrafter"/>
</dbReference>
<dbReference type="AlphaFoldDB" id="A0A542E4U1"/>
<protein>
    <submittedName>
        <fullName evidence="2">RimJ/RimL family protein N-acetyltransferase</fullName>
    </submittedName>
</protein>
<dbReference type="GO" id="GO:1990189">
    <property type="term" value="F:protein N-terminal-serine acetyltransferase activity"/>
    <property type="evidence" value="ECO:0007669"/>
    <property type="project" value="TreeGrafter"/>
</dbReference>
<dbReference type="InterPro" id="IPR000182">
    <property type="entry name" value="GNAT_dom"/>
</dbReference>